<comment type="caution">
    <text evidence="1">The sequence shown here is derived from an EMBL/GenBank/DDBJ whole genome shotgun (WGS) entry which is preliminary data.</text>
</comment>
<dbReference type="OrthoDB" id="4921798at2759"/>
<reference evidence="1 2" key="1">
    <citation type="journal article" date="2020" name="Genome Biol. Evol.">
        <title>A new high-quality draft genome assembly of the Chinese cordyceps Ophiocordyceps sinensis.</title>
        <authorList>
            <person name="Shu R."/>
            <person name="Zhang J."/>
            <person name="Meng Q."/>
            <person name="Zhang H."/>
            <person name="Zhou G."/>
            <person name="Li M."/>
            <person name="Wu P."/>
            <person name="Zhao Y."/>
            <person name="Chen C."/>
            <person name="Qin Q."/>
        </authorList>
    </citation>
    <scope>NUCLEOTIDE SEQUENCE [LARGE SCALE GENOMIC DNA]</scope>
    <source>
        <strain evidence="1 2">IOZ07</strain>
    </source>
</reference>
<keyword evidence="2" id="KW-1185">Reference proteome</keyword>
<gene>
    <name evidence="1" type="ORF">G6O67_006341</name>
</gene>
<dbReference type="AlphaFoldDB" id="A0A8H4LV87"/>
<dbReference type="EMBL" id="JAAVMX010000007">
    <property type="protein sequence ID" value="KAF4506238.1"/>
    <property type="molecule type" value="Genomic_DNA"/>
</dbReference>
<dbReference type="Proteomes" id="UP000557566">
    <property type="component" value="Unassembled WGS sequence"/>
</dbReference>
<dbReference type="InterPro" id="IPR010349">
    <property type="entry name" value="Asparaginase_II"/>
</dbReference>
<name>A0A8H4LV87_9HYPO</name>
<protein>
    <submittedName>
        <fullName evidence="1">Uncharacterized protein</fullName>
    </submittedName>
</protein>
<organism evidence="1 2">
    <name type="scientific">Ophiocordyceps sinensis</name>
    <dbReference type="NCBI Taxonomy" id="72228"/>
    <lineage>
        <taxon>Eukaryota</taxon>
        <taxon>Fungi</taxon>
        <taxon>Dikarya</taxon>
        <taxon>Ascomycota</taxon>
        <taxon>Pezizomycotina</taxon>
        <taxon>Sordariomycetes</taxon>
        <taxon>Hypocreomycetidae</taxon>
        <taxon>Hypocreales</taxon>
        <taxon>Ophiocordycipitaceae</taxon>
        <taxon>Ophiocordyceps</taxon>
    </lineage>
</organism>
<dbReference type="PANTHER" id="PTHR42110:SF1">
    <property type="entry name" value="L-ASPARAGINASE, PUTATIVE (AFU_ORTHOLOGUE AFUA_3G11890)-RELATED"/>
    <property type="match status" value="1"/>
</dbReference>
<sequence>MYFVRIADYNALEHPVQPRIRHVVGDLTGLPAQDIPQGVDGCNIAAPRAVSRSPVLQLLALCSSRRRRRAARGQRQIIVTNTGHGPHLQRHGPAIPPWSGHDGFYTVLMEAFQWRLIDKVGADGVRESEQPRRLGAERALGFSVKIHDGNLDVLYALVAEILEQLGIGTPSNVERSSGFARARLSTRWALSRVGLHFRSDSERRELRGCGWMLARG</sequence>
<dbReference type="Pfam" id="PF06089">
    <property type="entry name" value="Asparaginase_II"/>
    <property type="match status" value="1"/>
</dbReference>
<dbReference type="PANTHER" id="PTHR42110">
    <property type="entry name" value="L-ASPARAGINASE, PUTATIVE (AFU_ORTHOLOGUE AFUA_3G11890)-RELATED"/>
    <property type="match status" value="1"/>
</dbReference>
<evidence type="ECO:0000313" key="2">
    <source>
        <dbReference type="Proteomes" id="UP000557566"/>
    </source>
</evidence>
<accession>A0A8H4LV87</accession>
<evidence type="ECO:0000313" key="1">
    <source>
        <dbReference type="EMBL" id="KAF4506238.1"/>
    </source>
</evidence>
<proteinExistence type="predicted"/>